<sequence length="795" mass="89275">MVICPQRREFQVLKALLKLKKSNLSGWGKTWEKLKRGNSSEQIRPDKSRKRSWSPLKKENGDSRNSSTVRLDLKEDGDKSDLKLSQTDLRKVYDMYRNMSDGTSRPEKTLRTGRKAKCISDNLELSQHQLLDYLIMMKPNSQELDKIFSEITEDETKSNSGRLGILTEEKKSKSKFKSLFSRSSSKSDDESDLRHHPKNSSTDSLTSLINFIMPRRYTSNISPNLPHKFKCDESGYGSDSTKAASIDSPIGSIKSQLSAVSHDEAKDQQKENVATSDYYNDDTDTADEDDDNDKTLTSWYLSKCKKRSRSRSNDSDTCARRKSLRLKLSPSKKENSRKSFEDQSQNYCSKMNELKISEETSDIKKFNDKNPTSKSVEKEFKSIKLKVGKGELVGIKIGPNYGRDSTFNYTITDILPHSAAYRNGILKLGDEVVSINGIRIKGCPLTIARSYLEPERGELKVMIARQCDSPDKTPKRKNSFLRDSAATLRLPLFSPRKEVFRPTKEICSPKKDIFNTKKETNSSKRDAVGCGTKRDGVCGDTKRDAVGLGIKRDTVGSGTKRDTTSNSSKRDVTGTKKVAATPKKDILSPKKETSPKKEIFSTTQQIFSPKKENMSKIRKYSLASNVSQCNRNRYVGLSDILSIKHNDEKMVESKVTFTEGPTIKKENIDLFKAPEPITSARRTSVINPKPVTGMRKFSYTSDIYGRTINGLAELRNKNENSVQRKTIVFHKGPGCKSLGFSIVGGKDSPRGPMGIYVKTIFQQGQAAESGIMKEGLDKSADMSALNVNEIYFMSG</sequence>
<feature type="compositionally biased region" description="Basic and acidic residues" evidence="1">
    <location>
        <begin position="185"/>
        <end position="194"/>
    </location>
</feature>
<dbReference type="InterPro" id="IPR036034">
    <property type="entry name" value="PDZ_sf"/>
</dbReference>
<feature type="region of interest" description="Disordered" evidence="1">
    <location>
        <begin position="256"/>
        <end position="292"/>
    </location>
</feature>
<dbReference type="PROSITE" id="PS50106">
    <property type="entry name" value="PDZ"/>
    <property type="match status" value="2"/>
</dbReference>
<feature type="compositionally biased region" description="Acidic residues" evidence="1">
    <location>
        <begin position="279"/>
        <end position="292"/>
    </location>
</feature>
<feature type="compositionally biased region" description="Basic and acidic residues" evidence="1">
    <location>
        <begin position="261"/>
        <end position="270"/>
    </location>
</feature>
<evidence type="ECO:0000256" key="1">
    <source>
        <dbReference type="SAM" id="MobiDB-lite"/>
    </source>
</evidence>
<feature type="domain" description="PDZ" evidence="2">
    <location>
        <begin position="726"/>
        <end position="775"/>
    </location>
</feature>
<comment type="caution">
    <text evidence="3">The sequence shown here is derived from an EMBL/GenBank/DDBJ whole genome shotgun (WGS) entry which is preliminary data.</text>
</comment>
<feature type="region of interest" description="Disordered" evidence="1">
    <location>
        <begin position="309"/>
        <end position="345"/>
    </location>
</feature>
<feature type="region of interest" description="Disordered" evidence="1">
    <location>
        <begin position="35"/>
        <end position="74"/>
    </location>
</feature>
<feature type="region of interest" description="Disordered" evidence="1">
    <location>
        <begin position="552"/>
        <end position="598"/>
    </location>
</feature>
<protein>
    <recommendedName>
        <fullName evidence="2">PDZ domain-containing protein</fullName>
    </recommendedName>
</protein>
<dbReference type="SMART" id="SM00228">
    <property type="entry name" value="PDZ"/>
    <property type="match status" value="1"/>
</dbReference>
<dbReference type="Pfam" id="PF00595">
    <property type="entry name" value="PDZ"/>
    <property type="match status" value="1"/>
</dbReference>
<reference evidence="3 4" key="1">
    <citation type="journal article" date="2023" name="Insect Mol. Biol.">
        <title>Genome sequencing provides insights into the evolution of gene families encoding plant cell wall-degrading enzymes in longhorned beetles.</title>
        <authorList>
            <person name="Shin N.R."/>
            <person name="Okamura Y."/>
            <person name="Kirsch R."/>
            <person name="Pauchet Y."/>
        </authorList>
    </citation>
    <scope>NUCLEOTIDE SEQUENCE [LARGE SCALE GENOMIC DNA]</scope>
    <source>
        <strain evidence="3">EAD_L_NR</strain>
    </source>
</reference>
<keyword evidence="4" id="KW-1185">Reference proteome</keyword>
<dbReference type="InterPro" id="IPR051342">
    <property type="entry name" value="PDZ_scaffold"/>
</dbReference>
<organism evidence="3 4">
    <name type="scientific">Exocentrus adspersus</name>
    <dbReference type="NCBI Taxonomy" id="1586481"/>
    <lineage>
        <taxon>Eukaryota</taxon>
        <taxon>Metazoa</taxon>
        <taxon>Ecdysozoa</taxon>
        <taxon>Arthropoda</taxon>
        <taxon>Hexapoda</taxon>
        <taxon>Insecta</taxon>
        <taxon>Pterygota</taxon>
        <taxon>Neoptera</taxon>
        <taxon>Endopterygota</taxon>
        <taxon>Coleoptera</taxon>
        <taxon>Polyphaga</taxon>
        <taxon>Cucujiformia</taxon>
        <taxon>Chrysomeloidea</taxon>
        <taxon>Cerambycidae</taxon>
        <taxon>Lamiinae</taxon>
        <taxon>Acanthocinini</taxon>
        <taxon>Exocentrus</taxon>
    </lineage>
</organism>
<gene>
    <name evidence="3" type="ORF">NQ315_010077</name>
</gene>
<dbReference type="AlphaFoldDB" id="A0AAV8WA98"/>
<dbReference type="SUPFAM" id="SSF50156">
    <property type="entry name" value="PDZ domain-like"/>
    <property type="match status" value="2"/>
</dbReference>
<feature type="compositionally biased region" description="Basic and acidic residues" evidence="1">
    <location>
        <begin position="552"/>
        <end position="574"/>
    </location>
</feature>
<accession>A0AAV8WA98</accession>
<dbReference type="CDD" id="cd00136">
    <property type="entry name" value="PDZ_canonical"/>
    <property type="match status" value="1"/>
</dbReference>
<evidence type="ECO:0000259" key="2">
    <source>
        <dbReference type="PROSITE" id="PS50106"/>
    </source>
</evidence>
<evidence type="ECO:0000313" key="3">
    <source>
        <dbReference type="EMBL" id="KAJ8923499.1"/>
    </source>
</evidence>
<proteinExistence type="predicted"/>
<feature type="compositionally biased region" description="Basic and acidic residues" evidence="1">
    <location>
        <begin position="331"/>
        <end position="341"/>
    </location>
</feature>
<dbReference type="Gene3D" id="2.30.42.10">
    <property type="match status" value="2"/>
</dbReference>
<dbReference type="PANTHER" id="PTHR19964">
    <property type="entry name" value="MULTIPLE PDZ DOMAIN PROTEIN"/>
    <property type="match status" value="1"/>
</dbReference>
<name>A0AAV8WA98_9CUCU</name>
<dbReference type="EMBL" id="JANEYG010000004">
    <property type="protein sequence ID" value="KAJ8923499.1"/>
    <property type="molecule type" value="Genomic_DNA"/>
</dbReference>
<dbReference type="InterPro" id="IPR001478">
    <property type="entry name" value="PDZ"/>
</dbReference>
<evidence type="ECO:0000313" key="4">
    <source>
        <dbReference type="Proteomes" id="UP001159042"/>
    </source>
</evidence>
<dbReference type="PANTHER" id="PTHR19964:SF95">
    <property type="entry name" value="ARC, ISOFORM A"/>
    <property type="match status" value="1"/>
</dbReference>
<dbReference type="Proteomes" id="UP001159042">
    <property type="component" value="Unassembled WGS sequence"/>
</dbReference>
<feature type="compositionally biased region" description="Basic and acidic residues" evidence="1">
    <location>
        <begin position="582"/>
        <end position="598"/>
    </location>
</feature>
<feature type="domain" description="PDZ" evidence="2">
    <location>
        <begin position="382"/>
        <end position="467"/>
    </location>
</feature>
<feature type="region of interest" description="Disordered" evidence="1">
    <location>
        <begin position="177"/>
        <end position="203"/>
    </location>
</feature>